<dbReference type="PANTHER" id="PTHR34145:SF28">
    <property type="entry name" value="F-BOX DOMAIN-CONTAINING PROTEIN"/>
    <property type="match status" value="1"/>
</dbReference>
<reference evidence="2 3" key="1">
    <citation type="submission" date="2019-12" db="EMBL/GenBank/DDBJ databases">
        <authorList>
            <person name="Alioto T."/>
            <person name="Alioto T."/>
            <person name="Gomez Garrido J."/>
        </authorList>
    </citation>
    <scope>NUCLEOTIDE SEQUENCE [LARGE SCALE GENOMIC DNA]</scope>
</reference>
<dbReference type="Gene3D" id="1.20.1280.50">
    <property type="match status" value="1"/>
</dbReference>
<dbReference type="InterPro" id="IPR032675">
    <property type="entry name" value="LRR_dom_sf"/>
</dbReference>
<dbReference type="AlphaFoldDB" id="A0A8S0V020"/>
<dbReference type="Gramene" id="OE9A003069T2">
    <property type="protein sequence ID" value="OE9A003069C2"/>
    <property type="gene ID" value="OE9A003069"/>
</dbReference>
<dbReference type="Gramene" id="OE9A003069T1">
    <property type="protein sequence ID" value="OE9A003069C1"/>
    <property type="gene ID" value="OE9A003069"/>
</dbReference>
<dbReference type="Proteomes" id="UP000594638">
    <property type="component" value="Unassembled WGS sequence"/>
</dbReference>
<dbReference type="Gene3D" id="3.80.10.10">
    <property type="entry name" value="Ribonuclease Inhibitor"/>
    <property type="match status" value="1"/>
</dbReference>
<dbReference type="EMBL" id="CACTIH010009164">
    <property type="protein sequence ID" value="CAA3026536.1"/>
    <property type="molecule type" value="Genomic_DNA"/>
</dbReference>
<evidence type="ECO:0000313" key="3">
    <source>
        <dbReference type="Proteomes" id="UP000594638"/>
    </source>
</evidence>
<dbReference type="SMART" id="SM00256">
    <property type="entry name" value="FBOX"/>
    <property type="match status" value="1"/>
</dbReference>
<dbReference type="OrthoDB" id="1901752at2759"/>
<evidence type="ECO:0000313" key="2">
    <source>
        <dbReference type="EMBL" id="CAA3026536.1"/>
    </source>
</evidence>
<dbReference type="PROSITE" id="PS50181">
    <property type="entry name" value="FBOX"/>
    <property type="match status" value="1"/>
</dbReference>
<evidence type="ECO:0000259" key="1">
    <source>
        <dbReference type="PROSITE" id="PS50181"/>
    </source>
</evidence>
<organism evidence="2 3">
    <name type="scientific">Olea europaea subsp. europaea</name>
    <dbReference type="NCBI Taxonomy" id="158383"/>
    <lineage>
        <taxon>Eukaryota</taxon>
        <taxon>Viridiplantae</taxon>
        <taxon>Streptophyta</taxon>
        <taxon>Embryophyta</taxon>
        <taxon>Tracheophyta</taxon>
        <taxon>Spermatophyta</taxon>
        <taxon>Magnoliopsida</taxon>
        <taxon>eudicotyledons</taxon>
        <taxon>Gunneridae</taxon>
        <taxon>Pentapetalae</taxon>
        <taxon>asterids</taxon>
        <taxon>lamiids</taxon>
        <taxon>Lamiales</taxon>
        <taxon>Oleaceae</taxon>
        <taxon>Oleeae</taxon>
        <taxon>Olea</taxon>
    </lineage>
</organism>
<accession>A0A8S0V020</accession>
<keyword evidence="3" id="KW-1185">Reference proteome</keyword>
<dbReference type="SUPFAM" id="SSF52058">
    <property type="entry name" value="L domain-like"/>
    <property type="match status" value="1"/>
</dbReference>
<dbReference type="InterPro" id="IPR055357">
    <property type="entry name" value="LRR_At1g61320_AtMIF1"/>
</dbReference>
<protein>
    <submittedName>
        <fullName evidence="2">FBD-associated F-box At5g56400 isoform X2</fullName>
    </submittedName>
</protein>
<sequence>MMLWKRILLKNLVKRVGKSNFRGKEDDAQNFMADSLVIGHKVEGSPRMPKRKVRNVESNKDKVKKQKTRENNEINEGYDAVDRISDLPDHIVHHIFALLHCPKDVARTSILSKRWKSIFDSYLTFDFDERYFRVHWGRGKHNRIKAREMQKKNFKNCIEKSLAARLEPKSCIHKFRLYVNNLNDKLAYCMDRWLSAAVDKNVKELEVHVNVKRNQYLLPDVILMSEAITSLKLSGCVSLFCFTAVKLCNLRELSMKKSLVTEAMIQKVEHGCPLIEDLRLVHCRGPVCLRISELVKLRRVELHECDTLSSVEIEASNLETFWYHGQNNQPCKFNMTGCQNLKQLTLNAGEMTDEMFQNCISKFPLLEKLFLKECNSLDKITIISGKLKSLALNQCMMLQEANINTPSLFSLEYSGHKMSFPSMNISGLREAKFHFNPSSKDSYISELQKFFGNFDQFKDFKLIMHSKQNMTILENPREVRFVRYIDEKLELTTSKSSVLRSVDSWLRALHRKRLTVVSSSSEFSKCIHTLIMNREDDSYCCRYYSRKCWRHYLAGVKMSEILNNSDKTTYEFKWRSTPVSC</sequence>
<proteinExistence type="predicted"/>
<dbReference type="PANTHER" id="PTHR34145">
    <property type="entry name" value="OS02G0105600 PROTEIN"/>
    <property type="match status" value="1"/>
</dbReference>
<dbReference type="Pfam" id="PF23622">
    <property type="entry name" value="LRR_At1g61320_AtMIF1"/>
    <property type="match status" value="2"/>
</dbReference>
<comment type="caution">
    <text evidence="2">The sequence shown here is derived from an EMBL/GenBank/DDBJ whole genome shotgun (WGS) entry which is preliminary data.</text>
</comment>
<gene>
    <name evidence="2" type="ORF">OLEA9_A003069</name>
</gene>
<dbReference type="InterPro" id="IPR001810">
    <property type="entry name" value="F-box_dom"/>
</dbReference>
<name>A0A8S0V020_OLEEU</name>
<dbReference type="InterPro" id="IPR036047">
    <property type="entry name" value="F-box-like_dom_sf"/>
</dbReference>
<dbReference type="Pfam" id="PF12937">
    <property type="entry name" value="F-box-like"/>
    <property type="match status" value="1"/>
</dbReference>
<dbReference type="SUPFAM" id="SSF81383">
    <property type="entry name" value="F-box domain"/>
    <property type="match status" value="1"/>
</dbReference>
<dbReference type="InterPro" id="IPR053772">
    <property type="entry name" value="At1g61320/At1g61330-like"/>
</dbReference>
<feature type="domain" description="F-box" evidence="1">
    <location>
        <begin position="81"/>
        <end position="134"/>
    </location>
</feature>